<organism evidence="1 2">
    <name type="scientific">Candidatus Hakubella thermalkaliphila</name>
    <dbReference type="NCBI Taxonomy" id="2754717"/>
    <lineage>
        <taxon>Bacteria</taxon>
        <taxon>Bacillati</taxon>
        <taxon>Actinomycetota</taxon>
        <taxon>Actinomycetota incertae sedis</taxon>
        <taxon>Candidatus Hakubellales</taxon>
        <taxon>Candidatus Hakubellaceae</taxon>
        <taxon>Candidatus Hakubella</taxon>
    </lineage>
</organism>
<reference evidence="1 2" key="1">
    <citation type="journal article" date="2020" name="Front. Microbiol.">
        <title>Single-cell genomics of novel Actinobacteria with the Wood-Ljungdahl pathway discovered in a serpentinizing system.</title>
        <authorList>
            <person name="Merino N."/>
            <person name="Kawai M."/>
            <person name="Boyd E.S."/>
            <person name="Colman D.R."/>
            <person name="McGlynn S.E."/>
            <person name="Nealson K.H."/>
            <person name="Kurokawa K."/>
            <person name="Hongoh Y."/>
        </authorList>
    </citation>
    <scope>NUCLEOTIDE SEQUENCE [LARGE SCALE GENOMIC DNA]</scope>
    <source>
        <strain evidence="1 2">S47</strain>
    </source>
</reference>
<dbReference type="Proteomes" id="UP000569018">
    <property type="component" value="Unassembled WGS sequence"/>
</dbReference>
<dbReference type="AlphaFoldDB" id="A0A6V8Q7J8"/>
<evidence type="ECO:0000313" key="1">
    <source>
        <dbReference type="EMBL" id="GFP40064.1"/>
    </source>
</evidence>
<name>A0A6V8Q7J8_9ACTN</name>
<accession>A0A6V8Q7J8</accession>
<evidence type="ECO:0000313" key="2">
    <source>
        <dbReference type="Proteomes" id="UP000569018"/>
    </source>
</evidence>
<gene>
    <name evidence="1" type="ORF">HKBW3S47_01761</name>
</gene>
<protein>
    <submittedName>
        <fullName evidence="1">Uncharacterized protein</fullName>
    </submittedName>
</protein>
<comment type="caution">
    <text evidence="1">The sequence shown here is derived from an EMBL/GenBank/DDBJ whole genome shotgun (WGS) entry which is preliminary data.</text>
</comment>
<proteinExistence type="predicted"/>
<sequence>MLKRCGKLPLRTMKQPRMRRDEKVLLKPLVYLEEKLASLGEPQNATQKRLKTLWKHKLSHTKRMLLAVRDGKEARFWVDYPAEPESQVGFELAAELLVEDILKQGSPRQKETFSTP</sequence>
<dbReference type="EMBL" id="BLSD01000134">
    <property type="protein sequence ID" value="GFP40064.1"/>
    <property type="molecule type" value="Genomic_DNA"/>
</dbReference>